<dbReference type="PANTHER" id="PTHR48104">
    <property type="entry name" value="METACASPASE-4"/>
    <property type="match status" value="1"/>
</dbReference>
<comment type="similarity">
    <text evidence="1">Belongs to the peptidase C14B family.</text>
</comment>
<evidence type="ECO:0000313" key="6">
    <source>
        <dbReference type="EMBL" id="KAF9788269.1"/>
    </source>
</evidence>
<keyword evidence="3" id="KW-0378">Hydrolase</keyword>
<keyword evidence="3" id="KW-0645">Protease</keyword>
<keyword evidence="2" id="KW-0053">Apoptosis</keyword>
<evidence type="ECO:0000259" key="5">
    <source>
        <dbReference type="Pfam" id="PF00656"/>
    </source>
</evidence>
<dbReference type="OrthoDB" id="3223806at2759"/>
<feature type="domain" description="Peptidase C14 caspase" evidence="5">
    <location>
        <begin position="144"/>
        <end position="390"/>
    </location>
</feature>
<feature type="region of interest" description="Disordered" evidence="4">
    <location>
        <begin position="58"/>
        <end position="137"/>
    </location>
</feature>
<name>A0A9P6L8Q3_9AGAM</name>
<dbReference type="GO" id="GO:0005737">
    <property type="term" value="C:cytoplasm"/>
    <property type="evidence" value="ECO:0007669"/>
    <property type="project" value="TreeGrafter"/>
</dbReference>
<evidence type="ECO:0000256" key="4">
    <source>
        <dbReference type="SAM" id="MobiDB-lite"/>
    </source>
</evidence>
<dbReference type="GO" id="GO:0006508">
    <property type="term" value="P:proteolysis"/>
    <property type="evidence" value="ECO:0007669"/>
    <property type="project" value="InterPro"/>
</dbReference>
<dbReference type="InterPro" id="IPR011600">
    <property type="entry name" value="Pept_C14_caspase"/>
</dbReference>
<keyword evidence="3" id="KW-0788">Thiol protease</keyword>
<dbReference type="EMBL" id="WIUZ02000004">
    <property type="protein sequence ID" value="KAF9788269.1"/>
    <property type="molecule type" value="Genomic_DNA"/>
</dbReference>
<dbReference type="Pfam" id="PF00656">
    <property type="entry name" value="Peptidase_C14"/>
    <property type="match status" value="1"/>
</dbReference>
<accession>A0A9P6L8Q3</accession>
<evidence type="ECO:0000313" key="7">
    <source>
        <dbReference type="Proteomes" id="UP000736335"/>
    </source>
</evidence>
<dbReference type="Proteomes" id="UP000736335">
    <property type="component" value="Unassembled WGS sequence"/>
</dbReference>
<feature type="compositionally biased region" description="Basic residues" evidence="4">
    <location>
        <begin position="63"/>
        <end position="82"/>
    </location>
</feature>
<dbReference type="GO" id="GO:0006915">
    <property type="term" value="P:apoptotic process"/>
    <property type="evidence" value="ECO:0007669"/>
    <property type="project" value="UniProtKB-KW"/>
</dbReference>
<evidence type="ECO:0000256" key="2">
    <source>
        <dbReference type="ARBA" id="ARBA00022703"/>
    </source>
</evidence>
<reference evidence="6" key="1">
    <citation type="journal article" date="2020" name="Nat. Commun.">
        <title>Large-scale genome sequencing of mycorrhizal fungi provides insights into the early evolution of symbiotic traits.</title>
        <authorList>
            <person name="Miyauchi S."/>
            <person name="Kiss E."/>
            <person name="Kuo A."/>
            <person name="Drula E."/>
            <person name="Kohler A."/>
            <person name="Sanchez-Garcia M."/>
            <person name="Morin E."/>
            <person name="Andreopoulos B."/>
            <person name="Barry K.W."/>
            <person name="Bonito G."/>
            <person name="Buee M."/>
            <person name="Carver A."/>
            <person name="Chen C."/>
            <person name="Cichocki N."/>
            <person name="Clum A."/>
            <person name="Culley D."/>
            <person name="Crous P.W."/>
            <person name="Fauchery L."/>
            <person name="Girlanda M."/>
            <person name="Hayes R.D."/>
            <person name="Keri Z."/>
            <person name="LaButti K."/>
            <person name="Lipzen A."/>
            <person name="Lombard V."/>
            <person name="Magnuson J."/>
            <person name="Maillard F."/>
            <person name="Murat C."/>
            <person name="Nolan M."/>
            <person name="Ohm R.A."/>
            <person name="Pangilinan J."/>
            <person name="Pereira M.F."/>
            <person name="Perotto S."/>
            <person name="Peter M."/>
            <person name="Pfister S."/>
            <person name="Riley R."/>
            <person name="Sitrit Y."/>
            <person name="Stielow J.B."/>
            <person name="Szollosi G."/>
            <person name="Zifcakova L."/>
            <person name="Stursova M."/>
            <person name="Spatafora J.W."/>
            <person name="Tedersoo L."/>
            <person name="Vaario L.M."/>
            <person name="Yamada A."/>
            <person name="Yan M."/>
            <person name="Wang P."/>
            <person name="Xu J."/>
            <person name="Bruns T."/>
            <person name="Baldrian P."/>
            <person name="Vilgalys R."/>
            <person name="Dunand C."/>
            <person name="Henrissat B."/>
            <person name="Grigoriev I.V."/>
            <person name="Hibbett D."/>
            <person name="Nagy L.G."/>
            <person name="Martin F.M."/>
        </authorList>
    </citation>
    <scope>NUCLEOTIDE SEQUENCE</scope>
    <source>
        <strain evidence="6">UH-Tt-Lm1</strain>
    </source>
</reference>
<gene>
    <name evidence="6" type="ORF">BJ322DRAFT_1181835</name>
</gene>
<dbReference type="InterPro" id="IPR050452">
    <property type="entry name" value="Metacaspase"/>
</dbReference>
<evidence type="ECO:0000256" key="1">
    <source>
        <dbReference type="ARBA" id="ARBA00009005"/>
    </source>
</evidence>
<reference evidence="6" key="2">
    <citation type="submission" date="2020-11" db="EMBL/GenBank/DDBJ databases">
        <authorList>
            <consortium name="DOE Joint Genome Institute"/>
            <person name="Kuo A."/>
            <person name="Miyauchi S."/>
            <person name="Kiss E."/>
            <person name="Drula E."/>
            <person name="Kohler A."/>
            <person name="Sanchez-Garcia M."/>
            <person name="Andreopoulos B."/>
            <person name="Barry K.W."/>
            <person name="Bonito G."/>
            <person name="Buee M."/>
            <person name="Carver A."/>
            <person name="Chen C."/>
            <person name="Cichocki N."/>
            <person name="Clum A."/>
            <person name="Culley D."/>
            <person name="Crous P.W."/>
            <person name="Fauchery L."/>
            <person name="Girlanda M."/>
            <person name="Hayes R."/>
            <person name="Keri Z."/>
            <person name="Labutti K."/>
            <person name="Lipzen A."/>
            <person name="Lombard V."/>
            <person name="Magnuson J."/>
            <person name="Maillard F."/>
            <person name="Morin E."/>
            <person name="Murat C."/>
            <person name="Nolan M."/>
            <person name="Ohm R."/>
            <person name="Pangilinan J."/>
            <person name="Pereira M."/>
            <person name="Perotto S."/>
            <person name="Peter M."/>
            <person name="Riley R."/>
            <person name="Sitrit Y."/>
            <person name="Stielow B."/>
            <person name="Szollosi G."/>
            <person name="Zifcakova L."/>
            <person name="Stursova M."/>
            <person name="Spatafora J.W."/>
            <person name="Tedersoo L."/>
            <person name="Vaario L.-M."/>
            <person name="Yamada A."/>
            <person name="Yan M."/>
            <person name="Wang P."/>
            <person name="Xu J."/>
            <person name="Bruns T."/>
            <person name="Baldrian P."/>
            <person name="Vilgalys R."/>
            <person name="Henrissat B."/>
            <person name="Grigoriev I.V."/>
            <person name="Hibbett D."/>
            <person name="Nagy L.G."/>
            <person name="Martin F.M."/>
        </authorList>
    </citation>
    <scope>NUCLEOTIDE SEQUENCE</scope>
    <source>
        <strain evidence="6">UH-Tt-Lm1</strain>
    </source>
</reference>
<comment type="caution">
    <text evidence="6">The sequence shown here is derived from an EMBL/GenBank/DDBJ whole genome shotgun (WGS) entry which is preliminary data.</text>
</comment>
<dbReference type="PANTHER" id="PTHR48104:SF30">
    <property type="entry name" value="METACASPASE-1"/>
    <property type="match status" value="1"/>
</dbReference>
<keyword evidence="7" id="KW-1185">Reference proteome</keyword>
<proteinExistence type="inferred from homology"/>
<dbReference type="InterPro" id="IPR029030">
    <property type="entry name" value="Caspase-like_dom_sf"/>
</dbReference>
<sequence>MFTGPWLKICISFGREQQTVTIKTPGVSTPQYDYQHSYFPEPRCPDEARQRAVTLQTTYSYTRVHKTSHRSRKHGKDQKKPHKMPEPQFAGPRPSELAPPIHYQAPQQYTGSSGLHPPVQPSRPKQQHTHSSPRTFHCSNCTGRKKALCIGINYTGTARELNGCVNDAKNVRKFLMKNWNFKPEDIVVLTDDTHDPRRLPTKANILGAMKWLVKDSKAHDSLFFHYSGHGGQIRDIDGDEADGFDEVIFPLDYERRGAGIISDDTMNDLLVRTIPDGCRLTALFDSCHSGSALDLVYLYHSDGRLKKSEVTERFRKLKSSAGDVISFSGCEDGQTSADVVKNGLAVGAMSYAFMKSLEANPKQSYQQLLKGIREILRKNYSQKPQLSSSHKIDTNIRFFL</sequence>
<evidence type="ECO:0000256" key="3">
    <source>
        <dbReference type="ARBA" id="ARBA00022807"/>
    </source>
</evidence>
<dbReference type="Gene3D" id="3.40.50.12660">
    <property type="match status" value="1"/>
</dbReference>
<dbReference type="AlphaFoldDB" id="A0A9P6L8Q3"/>
<dbReference type="SUPFAM" id="SSF52129">
    <property type="entry name" value="Caspase-like"/>
    <property type="match status" value="1"/>
</dbReference>
<dbReference type="GO" id="GO:0004197">
    <property type="term" value="F:cysteine-type endopeptidase activity"/>
    <property type="evidence" value="ECO:0007669"/>
    <property type="project" value="InterPro"/>
</dbReference>
<protein>
    <submittedName>
        <fullName evidence="6">Metacaspase-1A</fullName>
    </submittedName>
</protein>
<organism evidence="6 7">
    <name type="scientific">Thelephora terrestris</name>
    <dbReference type="NCBI Taxonomy" id="56493"/>
    <lineage>
        <taxon>Eukaryota</taxon>
        <taxon>Fungi</taxon>
        <taxon>Dikarya</taxon>
        <taxon>Basidiomycota</taxon>
        <taxon>Agaricomycotina</taxon>
        <taxon>Agaricomycetes</taxon>
        <taxon>Thelephorales</taxon>
        <taxon>Thelephoraceae</taxon>
        <taxon>Thelephora</taxon>
    </lineage>
</organism>